<organism evidence="4 5">
    <name type="scientific">Spiribacter curvatus</name>
    <dbReference type="NCBI Taxonomy" id="1335757"/>
    <lineage>
        <taxon>Bacteria</taxon>
        <taxon>Pseudomonadati</taxon>
        <taxon>Pseudomonadota</taxon>
        <taxon>Gammaproteobacteria</taxon>
        <taxon>Chromatiales</taxon>
        <taxon>Ectothiorhodospiraceae</taxon>
        <taxon>Spiribacter</taxon>
    </lineage>
</organism>
<feature type="domain" description="TsaA-like" evidence="3">
    <location>
        <begin position="3"/>
        <end position="143"/>
    </location>
</feature>
<dbReference type="InterPro" id="IPR036414">
    <property type="entry name" value="YaeB_N_sf"/>
</dbReference>
<dbReference type="Proteomes" id="UP000017640">
    <property type="component" value="Chromosome"/>
</dbReference>
<dbReference type="AlphaFoldDB" id="U5T2R8"/>
<dbReference type="OrthoDB" id="9804309at2"/>
<dbReference type="Gene3D" id="3.30.2310.10">
    <property type="entry name" value="YaeB-like"/>
    <property type="match status" value="1"/>
</dbReference>
<evidence type="ECO:0000256" key="1">
    <source>
        <dbReference type="ARBA" id="ARBA00022691"/>
    </source>
</evidence>
<dbReference type="InterPro" id="IPR041369">
    <property type="entry name" value="TrmO_C"/>
</dbReference>
<dbReference type="EMBL" id="CP005990">
    <property type="protein sequence ID" value="AGY91834.1"/>
    <property type="molecule type" value="Genomic_DNA"/>
</dbReference>
<accession>U5T2R8</accession>
<sequence length="234" mass="25152">MDIQPIATVRSDFEGRFGTPRQPGLVPDARAEVLLHPPFNDPDALRGLADSSHCWLIFGFHANADHSWRPTVRPPRLGGNRRLGVFATRSPFRPNGLGLSLVRLAGVLDPPGRGLAIRGADVMDGTPVFDIKPYLPAIEAPADGRAPEGLGTASPQLGVRWSDAAQAALTAAPAHLGPLIEQTLAADPRPAYHHRGGREYGMRLLGHEVHWVARTTEARVIRITPVDAAPRPGC</sequence>
<dbReference type="InterPro" id="IPR040372">
    <property type="entry name" value="YaeB-like"/>
</dbReference>
<protein>
    <recommendedName>
        <fullName evidence="3">TsaA-like domain-containing protein</fullName>
    </recommendedName>
</protein>
<dbReference type="Pfam" id="PF18389">
    <property type="entry name" value="TrmO_C"/>
    <property type="match status" value="1"/>
</dbReference>
<evidence type="ECO:0000259" key="3">
    <source>
        <dbReference type="PROSITE" id="PS51668"/>
    </source>
</evidence>
<dbReference type="InterPro" id="IPR023370">
    <property type="entry name" value="TrmO-like_N"/>
</dbReference>
<dbReference type="InterPro" id="IPR023368">
    <property type="entry name" value="UPF0066_cons_site"/>
</dbReference>
<dbReference type="InterPro" id="IPR036413">
    <property type="entry name" value="YaeB-like_sf"/>
</dbReference>
<dbReference type="STRING" id="1335757.SPICUR_04255"/>
<dbReference type="HOGENOM" id="CLU_013458_3_0_6"/>
<dbReference type="SUPFAM" id="SSF118196">
    <property type="entry name" value="YaeB-like"/>
    <property type="match status" value="1"/>
</dbReference>
<dbReference type="NCBIfam" id="TIGR00104">
    <property type="entry name" value="tRNA_TsaA"/>
    <property type="match status" value="1"/>
</dbReference>
<dbReference type="KEGG" id="spiu:SPICUR_04255"/>
<name>U5T2R8_9GAMM</name>
<dbReference type="eggNOG" id="COG1720">
    <property type="taxonomic scope" value="Bacteria"/>
</dbReference>
<evidence type="ECO:0000313" key="4">
    <source>
        <dbReference type="EMBL" id="AGY91834.1"/>
    </source>
</evidence>
<dbReference type="Pfam" id="PF01980">
    <property type="entry name" value="TrmO_N"/>
    <property type="match status" value="1"/>
</dbReference>
<dbReference type="PANTHER" id="PTHR12818">
    <property type="entry name" value="TRNA (ADENINE(37)-N6)-METHYLTRANSFERASE"/>
    <property type="match status" value="1"/>
</dbReference>
<dbReference type="PATRIC" id="fig|1335757.3.peg.831"/>
<dbReference type="PANTHER" id="PTHR12818:SF0">
    <property type="entry name" value="TRNA (ADENINE(37)-N6)-METHYLTRANSFERASE"/>
    <property type="match status" value="1"/>
</dbReference>
<keyword evidence="5" id="KW-1185">Reference proteome</keyword>
<dbReference type="PROSITE" id="PS01318">
    <property type="entry name" value="TSAA_1"/>
    <property type="match status" value="1"/>
</dbReference>
<evidence type="ECO:0000313" key="5">
    <source>
        <dbReference type="Proteomes" id="UP000017640"/>
    </source>
</evidence>
<proteinExistence type="inferred from homology"/>
<evidence type="ECO:0000256" key="2">
    <source>
        <dbReference type="ARBA" id="ARBA00033753"/>
    </source>
</evidence>
<gene>
    <name evidence="4" type="ORF">SPICUR_04255</name>
</gene>
<dbReference type="PROSITE" id="PS51668">
    <property type="entry name" value="TSAA_2"/>
    <property type="match status" value="1"/>
</dbReference>
<keyword evidence="1" id="KW-0949">S-adenosyl-L-methionine</keyword>
<dbReference type="Gene3D" id="2.40.30.70">
    <property type="entry name" value="YaeB-like"/>
    <property type="match status" value="1"/>
</dbReference>
<comment type="similarity">
    <text evidence="2">Belongs to the tRNA methyltransferase O family.</text>
</comment>
<reference evidence="4 5" key="1">
    <citation type="journal article" date="2013" name="BMC Genomics">
        <title>Genomes of "Spiribacter", a streamlined, successful halophilic bacterium.</title>
        <authorList>
            <person name="Lopez-Perez M."/>
            <person name="Ghai R."/>
            <person name="Leon M.J."/>
            <person name="Rodriguez-Olmos A."/>
            <person name="Copa-Patino J.L."/>
            <person name="Soliveri J."/>
            <person name="Sanchez-Porro C."/>
            <person name="Ventosa A."/>
            <person name="Rodriguez-Valera F."/>
        </authorList>
    </citation>
    <scope>NUCLEOTIDE SEQUENCE [LARGE SCALE GENOMIC DNA]</scope>
    <source>
        <strain evidence="4 5">UAH-SP71</strain>
    </source>
</reference>
<dbReference type="CDD" id="cd09281">
    <property type="entry name" value="UPF0066"/>
    <property type="match status" value="1"/>
</dbReference>